<name>A0ABT8F999_9BACT</name>
<sequence length="102" mass="12382">MRKIQEGNELWKSYCRLNKPELEEFKKALVNNRINYSTFYKDSKLDKDSQKIPVVRERFYLECFPELEKVFSGEILPPDFSKRNAARKILREKLNKKLRLRK</sequence>
<evidence type="ECO:0000313" key="2">
    <source>
        <dbReference type="Proteomes" id="UP001168552"/>
    </source>
</evidence>
<gene>
    <name evidence="1" type="ORF">QWY31_16165</name>
</gene>
<proteinExistence type="predicted"/>
<dbReference type="EMBL" id="JAUHJS010000011">
    <property type="protein sequence ID" value="MDN4167047.1"/>
    <property type="molecule type" value="Genomic_DNA"/>
</dbReference>
<reference evidence="1" key="1">
    <citation type="submission" date="2023-06" db="EMBL/GenBank/DDBJ databases">
        <title>Cytophagales bacterium Strain LB-30, isolated from soil.</title>
        <authorList>
            <person name="Liu B."/>
        </authorList>
    </citation>
    <scope>NUCLEOTIDE SEQUENCE</scope>
    <source>
        <strain evidence="1">LB-30</strain>
    </source>
</reference>
<protein>
    <submittedName>
        <fullName evidence="1">Uncharacterized protein</fullName>
    </submittedName>
</protein>
<accession>A0ABT8F999</accession>
<comment type="caution">
    <text evidence="1">The sequence shown here is derived from an EMBL/GenBank/DDBJ whole genome shotgun (WGS) entry which is preliminary data.</text>
</comment>
<organism evidence="1 2">
    <name type="scientific">Shiella aurantiaca</name>
    <dbReference type="NCBI Taxonomy" id="3058365"/>
    <lineage>
        <taxon>Bacteria</taxon>
        <taxon>Pseudomonadati</taxon>
        <taxon>Bacteroidota</taxon>
        <taxon>Cytophagia</taxon>
        <taxon>Cytophagales</taxon>
        <taxon>Shiellaceae</taxon>
        <taxon>Shiella</taxon>
    </lineage>
</organism>
<dbReference type="Proteomes" id="UP001168552">
    <property type="component" value="Unassembled WGS sequence"/>
</dbReference>
<keyword evidence="2" id="KW-1185">Reference proteome</keyword>
<dbReference type="RefSeq" id="WP_320005586.1">
    <property type="nucleotide sequence ID" value="NZ_JAUHJS010000011.1"/>
</dbReference>
<evidence type="ECO:0000313" key="1">
    <source>
        <dbReference type="EMBL" id="MDN4167047.1"/>
    </source>
</evidence>